<dbReference type="AlphaFoldDB" id="A0A7W6RDY6"/>
<keyword evidence="3 6" id="KW-0238">DNA-binding</keyword>
<evidence type="ECO:0000259" key="5">
    <source>
        <dbReference type="PROSITE" id="PS50932"/>
    </source>
</evidence>
<feature type="domain" description="HTH lacI-type" evidence="5">
    <location>
        <begin position="2"/>
        <end position="56"/>
    </location>
</feature>
<dbReference type="Gene3D" id="3.40.50.2300">
    <property type="match status" value="2"/>
</dbReference>
<evidence type="ECO:0000256" key="3">
    <source>
        <dbReference type="ARBA" id="ARBA00023125"/>
    </source>
</evidence>
<evidence type="ECO:0000256" key="2">
    <source>
        <dbReference type="ARBA" id="ARBA00023015"/>
    </source>
</evidence>
<dbReference type="Proteomes" id="UP000554286">
    <property type="component" value="Unassembled WGS sequence"/>
</dbReference>
<keyword evidence="1" id="KW-0678">Repressor</keyword>
<dbReference type="PRINTS" id="PR00036">
    <property type="entry name" value="HTHLACI"/>
</dbReference>
<organism evidence="6 7">
    <name type="scientific">Roseospira visakhapatnamensis</name>
    <dbReference type="NCBI Taxonomy" id="390880"/>
    <lineage>
        <taxon>Bacteria</taxon>
        <taxon>Pseudomonadati</taxon>
        <taxon>Pseudomonadota</taxon>
        <taxon>Alphaproteobacteria</taxon>
        <taxon>Rhodospirillales</taxon>
        <taxon>Rhodospirillaceae</taxon>
        <taxon>Roseospira</taxon>
    </lineage>
</organism>
<evidence type="ECO:0000313" key="6">
    <source>
        <dbReference type="EMBL" id="MBB4266143.1"/>
    </source>
</evidence>
<keyword evidence="4" id="KW-0804">Transcription</keyword>
<proteinExistence type="predicted"/>
<dbReference type="GO" id="GO:0000976">
    <property type="term" value="F:transcription cis-regulatory region binding"/>
    <property type="evidence" value="ECO:0007669"/>
    <property type="project" value="TreeGrafter"/>
</dbReference>
<accession>A0A7W6RDY6</accession>
<dbReference type="EMBL" id="JACIGK010000011">
    <property type="protein sequence ID" value="MBB4266143.1"/>
    <property type="molecule type" value="Genomic_DNA"/>
</dbReference>
<dbReference type="PROSITE" id="PS50932">
    <property type="entry name" value="HTH_LACI_2"/>
    <property type="match status" value="1"/>
</dbReference>
<dbReference type="InterPro" id="IPR010982">
    <property type="entry name" value="Lambda_DNA-bd_dom_sf"/>
</dbReference>
<evidence type="ECO:0000256" key="1">
    <source>
        <dbReference type="ARBA" id="ARBA00022491"/>
    </source>
</evidence>
<sequence length="345" mass="36203">MATIKDVARAADVSVTTVSHVINGTRTVAPETAARVHDAVTRLAYAPSGVARALKANRTLTIGMMVTNSTNPFFAEVIQGVESACSDRGYSLMLCNSADDPLRQHDCLATLRMKRIDALVVMTRNMNPKAPAAFATAGVPTLALDAEATPGIATVADDSHAGGLMAGRFLTERGFRRIACVTGPAGHPRAACRMAGFTAALTTAALTIDPALVMPGDLTVASGRRAMGALLAQPRSAWPDAVFCFNDMSAMGALCAANEVGLSVPGDVSVMGYDDIELAAYMTPPLTTIRQDTRGLGTVAATTLIDHLDGVADLPPVIKTTPRLVERRSVGRPAACRQIRRHPQL</sequence>
<dbReference type="InterPro" id="IPR046335">
    <property type="entry name" value="LacI/GalR-like_sensor"/>
</dbReference>
<dbReference type="RefSeq" id="WP_184044221.1">
    <property type="nucleotide sequence ID" value="NZ_JACIGK010000011.1"/>
</dbReference>
<protein>
    <submittedName>
        <fullName evidence="6">DNA-binding LacI/PurR family transcriptional regulator</fullName>
    </submittedName>
</protein>
<dbReference type="SMART" id="SM00354">
    <property type="entry name" value="HTH_LACI"/>
    <property type="match status" value="1"/>
</dbReference>
<gene>
    <name evidence="6" type="ORF">GGD89_001772</name>
</gene>
<dbReference type="PANTHER" id="PTHR30146:SF148">
    <property type="entry name" value="HTH-TYPE TRANSCRIPTIONAL REPRESSOR PURR-RELATED"/>
    <property type="match status" value="1"/>
</dbReference>
<dbReference type="InterPro" id="IPR000843">
    <property type="entry name" value="HTH_LacI"/>
</dbReference>
<dbReference type="CDD" id="cd01392">
    <property type="entry name" value="HTH_LacI"/>
    <property type="match status" value="1"/>
</dbReference>
<dbReference type="GO" id="GO:0003700">
    <property type="term" value="F:DNA-binding transcription factor activity"/>
    <property type="evidence" value="ECO:0007669"/>
    <property type="project" value="TreeGrafter"/>
</dbReference>
<dbReference type="PROSITE" id="PS00356">
    <property type="entry name" value="HTH_LACI_1"/>
    <property type="match status" value="1"/>
</dbReference>
<comment type="caution">
    <text evidence="6">The sequence shown here is derived from an EMBL/GenBank/DDBJ whole genome shotgun (WGS) entry which is preliminary data.</text>
</comment>
<dbReference type="Pfam" id="PF00356">
    <property type="entry name" value="LacI"/>
    <property type="match status" value="1"/>
</dbReference>
<dbReference type="SUPFAM" id="SSF47413">
    <property type="entry name" value="lambda repressor-like DNA-binding domains"/>
    <property type="match status" value="1"/>
</dbReference>
<evidence type="ECO:0000313" key="7">
    <source>
        <dbReference type="Proteomes" id="UP000554286"/>
    </source>
</evidence>
<name>A0A7W6RDY6_9PROT</name>
<dbReference type="InterPro" id="IPR028082">
    <property type="entry name" value="Peripla_BP_I"/>
</dbReference>
<dbReference type="Gene3D" id="1.10.260.40">
    <property type="entry name" value="lambda repressor-like DNA-binding domains"/>
    <property type="match status" value="1"/>
</dbReference>
<keyword evidence="7" id="KW-1185">Reference proteome</keyword>
<dbReference type="PANTHER" id="PTHR30146">
    <property type="entry name" value="LACI-RELATED TRANSCRIPTIONAL REPRESSOR"/>
    <property type="match status" value="1"/>
</dbReference>
<keyword evidence="2" id="KW-0805">Transcription regulation</keyword>
<evidence type="ECO:0000256" key="4">
    <source>
        <dbReference type="ARBA" id="ARBA00023163"/>
    </source>
</evidence>
<dbReference type="Pfam" id="PF13377">
    <property type="entry name" value="Peripla_BP_3"/>
    <property type="match status" value="1"/>
</dbReference>
<dbReference type="SUPFAM" id="SSF53822">
    <property type="entry name" value="Periplasmic binding protein-like I"/>
    <property type="match status" value="1"/>
</dbReference>
<reference evidence="6 7" key="1">
    <citation type="submission" date="2020-08" db="EMBL/GenBank/DDBJ databases">
        <title>Genome sequencing of Purple Non-Sulfur Bacteria from various extreme environments.</title>
        <authorList>
            <person name="Mayer M."/>
        </authorList>
    </citation>
    <scope>NUCLEOTIDE SEQUENCE [LARGE SCALE GENOMIC DNA]</scope>
    <source>
        <strain evidence="6 7">JA131</strain>
    </source>
</reference>